<accession>A0A1Y0B4W8</accession>
<reference evidence="2" key="1">
    <citation type="submission" date="2017-03" db="EMBL/GenBank/DDBJ databases">
        <title>The mitochondrial genome of the carnivorous plant Utricularia reniformis (Lentibulariaceae): structure, comparative analysis and evolutionary landmarks.</title>
        <authorList>
            <person name="Silva S.R."/>
            <person name="Alvarenga D.O."/>
            <person name="Michael T.P."/>
            <person name="Miranda V.F.O."/>
            <person name="Varani A.M."/>
        </authorList>
    </citation>
    <scope>NUCLEOTIDE SEQUENCE</scope>
</reference>
<evidence type="ECO:0000313" key="1">
    <source>
        <dbReference type="EMBL" id="ART30619.1"/>
    </source>
</evidence>
<proteinExistence type="predicted"/>
<organism evidence="2">
    <name type="scientific">Utricularia reniformis</name>
    <dbReference type="NCBI Taxonomy" id="192314"/>
    <lineage>
        <taxon>Eukaryota</taxon>
        <taxon>Viridiplantae</taxon>
        <taxon>Streptophyta</taxon>
        <taxon>Embryophyta</taxon>
        <taxon>Tracheophyta</taxon>
        <taxon>Spermatophyta</taxon>
        <taxon>Magnoliopsida</taxon>
        <taxon>eudicotyledons</taxon>
        <taxon>Gunneridae</taxon>
        <taxon>Pentapetalae</taxon>
        <taxon>asterids</taxon>
        <taxon>lamiids</taxon>
        <taxon>Lamiales</taxon>
        <taxon>Lentibulariaceae</taxon>
        <taxon>Utricularia</taxon>
    </lineage>
</organism>
<geneLocation type="mitochondrion" evidence="2"/>
<keyword evidence="2" id="KW-0496">Mitochondrion</keyword>
<dbReference type="EMBL" id="KY774314">
    <property type="protein sequence ID" value="ART32444.1"/>
    <property type="molecule type" value="Genomic_DNA"/>
</dbReference>
<dbReference type="AlphaFoldDB" id="A0A1Y0B4W8"/>
<evidence type="ECO:0000313" key="2">
    <source>
        <dbReference type="EMBL" id="ART32444.1"/>
    </source>
</evidence>
<dbReference type="EMBL" id="KY774314">
    <property type="protein sequence ID" value="ART30619.1"/>
    <property type="molecule type" value="Genomic_DNA"/>
</dbReference>
<protein>
    <submittedName>
        <fullName evidence="2">Uncharacterized protein</fullName>
    </submittedName>
</protein>
<sequence length="56" mass="6406">MDKRTKGRGYTSPIIHRVFSSYSRYSWVEGASLVRFRFIAKSLTKSFSKRVSGSVS</sequence>
<name>A0A1Y0B4W8_9LAMI</name>
<gene>
    <name evidence="1" type="ORF">AEK19_MT0347</name>
    <name evidence="2" type="ORF">AEK19_MT2301</name>
</gene>